<evidence type="ECO:0000313" key="3">
    <source>
        <dbReference type="Proteomes" id="UP001498935"/>
    </source>
</evidence>
<gene>
    <name evidence="2" type="ORF">KACC15558_17940</name>
</gene>
<feature type="region of interest" description="Disordered" evidence="1">
    <location>
        <begin position="1"/>
        <end position="21"/>
    </location>
</feature>
<comment type="caution">
    <text evidence="2">The sequence shown here is derived from an EMBL/GenBank/DDBJ whole genome shotgun (WGS) entry which is preliminary data.</text>
</comment>
<protein>
    <submittedName>
        <fullName evidence="2">Uncharacterized protein</fullName>
    </submittedName>
</protein>
<name>A0ABP9U0T4_9MICO</name>
<dbReference type="Proteomes" id="UP001498935">
    <property type="component" value="Unassembled WGS sequence"/>
</dbReference>
<sequence>MMNTAAMNRARAPNRSVRPIGGNERAFRISAAKTPSALEGAENVTVDMLSIPPQVKRLRITVSGGLHAILPGFLTPGCEAIPGPAS</sequence>
<feature type="compositionally biased region" description="Low complexity" evidence="1">
    <location>
        <begin position="1"/>
        <end position="15"/>
    </location>
</feature>
<reference evidence="2 3" key="1">
    <citation type="submission" date="2024-02" db="EMBL/GenBank/DDBJ databases">
        <title>Characterization of antibiotic resistant novel bacterial strains and their environmental applications.</title>
        <authorList>
            <person name="Manzoor S."/>
            <person name="Abbas S."/>
            <person name="Arshad M."/>
            <person name="Li W.J."/>
            <person name="Ahmed I."/>
        </authorList>
    </citation>
    <scope>NUCLEOTIDE SEQUENCE [LARGE SCALE GENOMIC DNA]</scope>
    <source>
        <strain evidence="2 3">KACC 15558</strain>
    </source>
</reference>
<accession>A0ABP9U0T4</accession>
<evidence type="ECO:0000313" key="2">
    <source>
        <dbReference type="EMBL" id="GAA5340754.1"/>
    </source>
</evidence>
<evidence type="ECO:0000256" key="1">
    <source>
        <dbReference type="SAM" id="MobiDB-lite"/>
    </source>
</evidence>
<dbReference type="EMBL" id="BAABNP010000006">
    <property type="protein sequence ID" value="GAA5340754.1"/>
    <property type="molecule type" value="Genomic_DNA"/>
</dbReference>
<keyword evidence="3" id="KW-1185">Reference proteome</keyword>
<organism evidence="2 3">
    <name type="scientific">Brevibacterium ammoniilyticum</name>
    <dbReference type="NCBI Taxonomy" id="1046555"/>
    <lineage>
        <taxon>Bacteria</taxon>
        <taxon>Bacillati</taxon>
        <taxon>Actinomycetota</taxon>
        <taxon>Actinomycetes</taxon>
        <taxon>Micrococcales</taxon>
        <taxon>Brevibacteriaceae</taxon>
        <taxon>Brevibacterium</taxon>
    </lineage>
</organism>
<proteinExistence type="predicted"/>